<dbReference type="Proteomes" id="UP000652219">
    <property type="component" value="Unassembled WGS sequence"/>
</dbReference>
<comment type="caution">
    <text evidence="2">The sequence shown here is derived from an EMBL/GenBank/DDBJ whole genome shotgun (WGS) entry which is preliminary data.</text>
</comment>
<gene>
    <name evidence="2" type="ORF">CSOJ01_09511</name>
</gene>
<organism evidence="2 3">
    <name type="scientific">Colletotrichum sojae</name>
    <dbReference type="NCBI Taxonomy" id="2175907"/>
    <lineage>
        <taxon>Eukaryota</taxon>
        <taxon>Fungi</taxon>
        <taxon>Dikarya</taxon>
        <taxon>Ascomycota</taxon>
        <taxon>Pezizomycotina</taxon>
        <taxon>Sordariomycetes</taxon>
        <taxon>Hypocreomycetidae</taxon>
        <taxon>Glomerellales</taxon>
        <taxon>Glomerellaceae</taxon>
        <taxon>Colletotrichum</taxon>
        <taxon>Colletotrichum orchidearum species complex</taxon>
    </lineage>
</organism>
<dbReference type="AlphaFoldDB" id="A0A8H6J3J0"/>
<proteinExistence type="predicted"/>
<accession>A0A8H6J3J0</accession>
<evidence type="ECO:0000313" key="3">
    <source>
        <dbReference type="Proteomes" id="UP000652219"/>
    </source>
</evidence>
<dbReference type="EMBL" id="WIGN01000182">
    <property type="protein sequence ID" value="KAF6805436.1"/>
    <property type="molecule type" value="Genomic_DNA"/>
</dbReference>
<evidence type="ECO:0000313" key="2">
    <source>
        <dbReference type="EMBL" id="KAF6805436.1"/>
    </source>
</evidence>
<feature type="region of interest" description="Disordered" evidence="1">
    <location>
        <begin position="1"/>
        <end position="35"/>
    </location>
</feature>
<keyword evidence="3" id="KW-1185">Reference proteome</keyword>
<name>A0A8H6J3J0_9PEZI</name>
<evidence type="ECO:0000256" key="1">
    <source>
        <dbReference type="SAM" id="MobiDB-lite"/>
    </source>
</evidence>
<feature type="region of interest" description="Disordered" evidence="1">
    <location>
        <begin position="119"/>
        <end position="143"/>
    </location>
</feature>
<feature type="compositionally biased region" description="Gly residues" evidence="1">
    <location>
        <begin position="120"/>
        <end position="129"/>
    </location>
</feature>
<reference evidence="2 3" key="1">
    <citation type="journal article" date="2020" name="Phytopathology">
        <title>Genome Sequence Resources of Colletotrichum truncatum, C. plurivorum, C. musicola, and C. sojae: Four Species Pathogenic to Soybean (Glycine max).</title>
        <authorList>
            <person name="Rogerio F."/>
            <person name="Boufleur T.R."/>
            <person name="Ciampi-Guillardi M."/>
            <person name="Sukno S.A."/>
            <person name="Thon M.R."/>
            <person name="Massola Junior N.S."/>
            <person name="Baroncelli R."/>
        </authorList>
    </citation>
    <scope>NUCLEOTIDE SEQUENCE [LARGE SCALE GENOMIC DNA]</scope>
    <source>
        <strain evidence="2 3">LFN0009</strain>
    </source>
</reference>
<sequence>MAPDGQIDARLLPEHTLRPRGARRRAGGPAGPAGLVPGPGAVRAAHGGAYIAARALSVAYYGTPDMHFRGTQVLGPICKQRGRAWFGGDRRCVRCRPAGPSWGYQDRVLPGPVCDEPQGRGRGGCGHRGYGPRPRPYRSTWKSTPATAGYRVSTAMQA</sequence>
<protein>
    <submittedName>
        <fullName evidence="2">Uncharacterized protein</fullName>
    </submittedName>
</protein>